<evidence type="ECO:0000256" key="2">
    <source>
        <dbReference type="ARBA" id="ARBA00006171"/>
    </source>
</evidence>
<dbReference type="GO" id="GO:0003824">
    <property type="term" value="F:catalytic activity"/>
    <property type="evidence" value="ECO:0007669"/>
    <property type="project" value="UniProtKB-ARBA"/>
</dbReference>
<dbReference type="AlphaFoldDB" id="A0A0D7UUS0"/>
<keyword evidence="3" id="KW-0479">Metal-binding</keyword>
<evidence type="ECO:0000313" key="5">
    <source>
        <dbReference type="EMBL" id="BCA90268.1"/>
    </source>
</evidence>
<dbReference type="EMBL" id="AP022869">
    <property type="protein sequence ID" value="BCB72153.1"/>
    <property type="molecule type" value="Genomic_DNA"/>
</dbReference>
<evidence type="ECO:0000313" key="7">
    <source>
        <dbReference type="EMBL" id="SEO45220.1"/>
    </source>
</evidence>
<proteinExistence type="inferred from homology"/>
<reference evidence="6 11" key="4">
    <citation type="submission" date="2020-03" db="EMBL/GenBank/DDBJ databases">
        <title>Complete Genome Sequence of Halomonas meridiana strain Eplume2, isolated from hydrothermal-plume in the north east Pacific Ocean.</title>
        <authorList>
            <person name="Kurihara Y."/>
            <person name="Kawai S."/>
            <person name="Sakai A."/>
            <person name="Galipon J."/>
            <person name="Arakawa K."/>
        </authorList>
    </citation>
    <scope>NUCLEOTIDE SEQUENCE [LARGE SCALE GENOMIC DNA]</scope>
    <source>
        <strain evidence="6 11">Eplume2</strain>
    </source>
</reference>
<dbReference type="SFLD" id="SFLDS00003">
    <property type="entry name" value="Haloacid_Dehalogenase"/>
    <property type="match status" value="1"/>
</dbReference>
<dbReference type="PATRIC" id="fig|29570.3.peg.2102"/>
<dbReference type="Pfam" id="PF00702">
    <property type="entry name" value="Hydrolase"/>
    <property type="match status" value="1"/>
</dbReference>
<dbReference type="InterPro" id="IPR006439">
    <property type="entry name" value="HAD-SF_hydro_IA"/>
</dbReference>
<dbReference type="Proteomes" id="UP000501053">
    <property type="component" value="Chromosome"/>
</dbReference>
<dbReference type="EMBL" id="FSQX01000001">
    <property type="protein sequence ID" value="SIN76543.1"/>
    <property type="molecule type" value="Genomic_DNA"/>
</dbReference>
<evidence type="ECO:0000313" key="9">
    <source>
        <dbReference type="Proteomes" id="UP000185024"/>
    </source>
</evidence>
<dbReference type="Proteomes" id="UP000185024">
    <property type="component" value="Unassembled WGS sequence"/>
</dbReference>
<name>A0A0D7UUS0_9GAMM</name>
<dbReference type="STRING" id="77097.SAMN04490369_10964"/>
<dbReference type="EMBL" id="FODB01000096">
    <property type="protein sequence ID" value="SEO45220.1"/>
    <property type="molecule type" value="Genomic_DNA"/>
</dbReference>
<comment type="cofactor">
    <cofactor evidence="1">
        <name>Mg(2+)</name>
        <dbReference type="ChEBI" id="CHEBI:18420"/>
    </cofactor>
</comment>
<sequence>MPLPLLLFDCDGTLVDSEPLLAEEMARGLNTVGLPFASSDYLGEFRGARFRRIVAELQTRYGEVDADRLNRMEQTMRANLADRLANELTTIPGARESLDALSRYPSAVVSNGPETKIRTALNATGLSHYFAHRLFSGYTANCWKPEPCLHLHAASIMGFAAKDCIAIDDALVGVQAALQAGMTVIHLNRFPDAEATPEGAIMISNMYQLPAVVEQLTHERWQAAMLHHSTEK</sequence>
<evidence type="ECO:0000313" key="12">
    <source>
        <dbReference type="Proteomes" id="UP000503197"/>
    </source>
</evidence>
<reference evidence="7 10" key="1">
    <citation type="submission" date="2016-10" db="EMBL/GenBank/DDBJ databases">
        <authorList>
            <person name="de Groot N.N."/>
        </authorList>
    </citation>
    <scope>NUCLEOTIDE SEQUENCE [LARGE SCALE GENOMIC DNA]</scope>
    <source>
        <strain evidence="7 10">558</strain>
    </source>
</reference>
<dbReference type="Proteomes" id="UP000503197">
    <property type="component" value="Chromosome"/>
</dbReference>
<accession>A0A1H8PTE0</accession>
<evidence type="ECO:0000256" key="1">
    <source>
        <dbReference type="ARBA" id="ARBA00001946"/>
    </source>
</evidence>
<evidence type="ECO:0000313" key="8">
    <source>
        <dbReference type="EMBL" id="SIN76543.1"/>
    </source>
</evidence>
<evidence type="ECO:0000256" key="3">
    <source>
        <dbReference type="ARBA" id="ARBA00022723"/>
    </source>
</evidence>
<evidence type="ECO:0000256" key="4">
    <source>
        <dbReference type="ARBA" id="ARBA00022842"/>
    </source>
</evidence>
<accession>A0A0D7UUS0</accession>
<reference evidence="5 12" key="3">
    <citation type="submission" date="2020-02" db="EMBL/GenBank/DDBJ databases">
        <title>Complete Genome Sequence of Halomonas meridiana strain BAA-801, Isolated from Deep Sea Thermal Vent.</title>
        <authorList>
            <person name="Takahashi Y."/>
            <person name="Takahashi H."/>
            <person name="Galipon J."/>
            <person name="Arakawa K."/>
        </authorList>
    </citation>
    <scope>NUCLEOTIDE SEQUENCE [LARGE SCALE GENOMIC DNA]</scope>
    <source>
        <strain evidence="5 12">Slthf1</strain>
    </source>
</reference>
<reference evidence="8 9" key="2">
    <citation type="submission" date="2016-11" db="EMBL/GenBank/DDBJ databases">
        <authorList>
            <person name="Jaros S."/>
            <person name="Januszkiewicz K."/>
            <person name="Wedrychowicz H."/>
        </authorList>
    </citation>
    <scope>NUCLEOTIDE SEQUENCE [LARGE SCALE GENOMIC DNA]</scope>
    <source>
        <strain evidence="8 9">ACAM 239</strain>
    </source>
</reference>
<organism evidence="6 11">
    <name type="scientific">Vreelandella aquamarina</name>
    <dbReference type="NCBI Taxonomy" id="77097"/>
    <lineage>
        <taxon>Bacteria</taxon>
        <taxon>Pseudomonadati</taxon>
        <taxon>Pseudomonadota</taxon>
        <taxon>Gammaproteobacteria</taxon>
        <taxon>Oceanospirillales</taxon>
        <taxon>Halomonadaceae</taxon>
        <taxon>Vreelandella</taxon>
    </lineage>
</organism>
<dbReference type="OrthoDB" id="9800058at2"/>
<dbReference type="InterPro" id="IPR023214">
    <property type="entry name" value="HAD_sf"/>
</dbReference>
<dbReference type="GO" id="GO:0046872">
    <property type="term" value="F:metal ion binding"/>
    <property type="evidence" value="ECO:0007669"/>
    <property type="project" value="UniProtKB-KW"/>
</dbReference>
<keyword evidence="4" id="KW-0460">Magnesium</keyword>
<evidence type="ECO:0000313" key="11">
    <source>
        <dbReference type="Proteomes" id="UP000501053"/>
    </source>
</evidence>
<dbReference type="SFLD" id="SFLDG01129">
    <property type="entry name" value="C1.5:_HAD__Beta-PGM__Phosphata"/>
    <property type="match status" value="1"/>
</dbReference>
<dbReference type="NCBIfam" id="TIGR01509">
    <property type="entry name" value="HAD-SF-IA-v3"/>
    <property type="match status" value="1"/>
</dbReference>
<dbReference type="RefSeq" id="WP_044630427.1">
    <property type="nucleotide sequence ID" value="NZ_AP022821.1"/>
</dbReference>
<dbReference type="PANTHER" id="PTHR46193">
    <property type="entry name" value="6-PHOSPHOGLUCONATE PHOSPHATASE"/>
    <property type="match status" value="1"/>
</dbReference>
<dbReference type="InterPro" id="IPR051600">
    <property type="entry name" value="Beta-PGM-like"/>
</dbReference>
<dbReference type="Gene3D" id="1.10.150.240">
    <property type="entry name" value="Putative phosphatase, domain 2"/>
    <property type="match status" value="1"/>
</dbReference>
<dbReference type="SUPFAM" id="SSF56784">
    <property type="entry name" value="HAD-like"/>
    <property type="match status" value="1"/>
</dbReference>
<dbReference type="InterPro" id="IPR023198">
    <property type="entry name" value="PGP-like_dom2"/>
</dbReference>
<evidence type="ECO:0000313" key="6">
    <source>
        <dbReference type="EMBL" id="BCB72153.1"/>
    </source>
</evidence>
<comment type="similarity">
    <text evidence="2">Belongs to the HAD-like hydrolase superfamily. CbbY/CbbZ/Gph/YieH family.</text>
</comment>
<gene>
    <name evidence="6" type="ORF">HMEPL2_25040</name>
    <name evidence="5" type="ORF">HMSLTHF_00430</name>
    <name evidence="7" type="ORF">SAMN04490369_10964</name>
    <name evidence="8" type="ORF">SAMN05878438_3317</name>
</gene>
<dbReference type="Gene3D" id="3.40.50.1000">
    <property type="entry name" value="HAD superfamily/HAD-like"/>
    <property type="match status" value="1"/>
</dbReference>
<protein>
    <submittedName>
        <fullName evidence="6">6-phosphogluconate phosphatase</fullName>
    </submittedName>
    <submittedName>
        <fullName evidence="7">Haloacid dehalogenase superfamily, subfamily IA, variant 3 with third motif having DD or ED</fullName>
    </submittedName>
</protein>
<evidence type="ECO:0000313" key="10">
    <source>
        <dbReference type="Proteomes" id="UP000199493"/>
    </source>
</evidence>
<keyword evidence="11" id="KW-1185">Reference proteome</keyword>
<dbReference type="Proteomes" id="UP000199493">
    <property type="component" value="Unassembled WGS sequence"/>
</dbReference>
<dbReference type="EMBL" id="AP022821">
    <property type="protein sequence ID" value="BCA90268.1"/>
    <property type="molecule type" value="Genomic_DNA"/>
</dbReference>
<dbReference type="InterPro" id="IPR036412">
    <property type="entry name" value="HAD-like_sf"/>
</dbReference>
<dbReference type="GeneID" id="97278518"/>
<dbReference type="PANTHER" id="PTHR46193:SF10">
    <property type="entry name" value="6-PHOSPHOGLUCONATE PHOSPHATASE"/>
    <property type="match status" value="1"/>
</dbReference>